<gene>
    <name evidence="2" type="ORF">OTI717_LOCUS40776</name>
</gene>
<evidence type="ECO:0000256" key="1">
    <source>
        <dbReference type="SAM" id="MobiDB-lite"/>
    </source>
</evidence>
<comment type="caution">
    <text evidence="2">The sequence shown here is derived from an EMBL/GenBank/DDBJ whole genome shotgun (WGS) entry which is preliminary data.</text>
</comment>
<name>A0A820FA02_9BILA</name>
<sequence>LLPTKIESDDTSHDISEVDQGNKRIEQENKIDQLTEILVRTLIDEAIDQGKEIEKLKIKNSLTKEASEWIPVEDLASEENNKQISTNHEDDVDNDVQTLSKEPPDVLELSDATTNGTNEDEELKIDLTPLIDDNH</sequence>
<reference evidence="2" key="1">
    <citation type="submission" date="2021-02" db="EMBL/GenBank/DDBJ databases">
        <authorList>
            <person name="Nowell W R."/>
        </authorList>
    </citation>
    <scope>NUCLEOTIDE SEQUENCE</scope>
</reference>
<dbReference type="AlphaFoldDB" id="A0A820FA02"/>
<dbReference type="Proteomes" id="UP000663823">
    <property type="component" value="Unassembled WGS sequence"/>
</dbReference>
<feature type="non-terminal residue" evidence="2">
    <location>
        <position position="1"/>
    </location>
</feature>
<feature type="region of interest" description="Disordered" evidence="1">
    <location>
        <begin position="73"/>
        <end position="135"/>
    </location>
</feature>
<feature type="region of interest" description="Disordered" evidence="1">
    <location>
        <begin position="1"/>
        <end position="21"/>
    </location>
</feature>
<protein>
    <submittedName>
        <fullName evidence="2">Uncharacterized protein</fullName>
    </submittedName>
</protein>
<organism evidence="2 3">
    <name type="scientific">Rotaria sordida</name>
    <dbReference type="NCBI Taxonomy" id="392033"/>
    <lineage>
        <taxon>Eukaryota</taxon>
        <taxon>Metazoa</taxon>
        <taxon>Spiralia</taxon>
        <taxon>Gnathifera</taxon>
        <taxon>Rotifera</taxon>
        <taxon>Eurotatoria</taxon>
        <taxon>Bdelloidea</taxon>
        <taxon>Philodinida</taxon>
        <taxon>Philodinidae</taxon>
        <taxon>Rotaria</taxon>
    </lineage>
</organism>
<accession>A0A820FA02</accession>
<dbReference type="EMBL" id="CAJOAX010035166">
    <property type="protein sequence ID" value="CAF4261258.1"/>
    <property type="molecule type" value="Genomic_DNA"/>
</dbReference>
<proteinExistence type="predicted"/>
<evidence type="ECO:0000313" key="3">
    <source>
        <dbReference type="Proteomes" id="UP000663823"/>
    </source>
</evidence>
<evidence type="ECO:0000313" key="2">
    <source>
        <dbReference type="EMBL" id="CAF4261258.1"/>
    </source>
</evidence>